<keyword evidence="3" id="KW-1185">Reference proteome</keyword>
<evidence type="ECO:0000256" key="1">
    <source>
        <dbReference type="SAM" id="MobiDB-lite"/>
    </source>
</evidence>
<feature type="compositionally biased region" description="Polar residues" evidence="1">
    <location>
        <begin position="404"/>
        <end position="426"/>
    </location>
</feature>
<feature type="region of interest" description="Disordered" evidence="1">
    <location>
        <begin position="223"/>
        <end position="255"/>
    </location>
</feature>
<dbReference type="Proteomes" id="UP001153365">
    <property type="component" value="Unassembled WGS sequence"/>
</dbReference>
<dbReference type="EMBL" id="CALTRL010000203">
    <property type="protein sequence ID" value="CAH7667108.1"/>
    <property type="molecule type" value="Genomic_DNA"/>
</dbReference>
<proteinExistence type="predicted"/>
<evidence type="ECO:0000313" key="2">
    <source>
        <dbReference type="EMBL" id="CAH7667108.1"/>
    </source>
</evidence>
<reference evidence="2" key="1">
    <citation type="submission" date="2022-06" db="EMBL/GenBank/DDBJ databases">
        <authorList>
            <consortium name="SYNGENTA / RWTH Aachen University"/>
        </authorList>
    </citation>
    <scope>NUCLEOTIDE SEQUENCE</scope>
</reference>
<comment type="caution">
    <text evidence="2">The sequence shown here is derived from an EMBL/GenBank/DDBJ whole genome shotgun (WGS) entry which is preliminary data.</text>
</comment>
<feature type="compositionally biased region" description="Low complexity" evidence="1">
    <location>
        <begin position="225"/>
        <end position="249"/>
    </location>
</feature>
<feature type="compositionally biased region" description="Basic and acidic residues" evidence="1">
    <location>
        <begin position="459"/>
        <end position="468"/>
    </location>
</feature>
<feature type="region of interest" description="Disordered" evidence="1">
    <location>
        <begin position="317"/>
        <end position="468"/>
    </location>
</feature>
<gene>
    <name evidence="2" type="ORF">PPACK8108_LOCUS1493</name>
</gene>
<sequence>MPKPANVSSLAECHSGDRSQPGIGSNTDYSPYVYQSLRSVQAVASSIDAMSGSEPGAICLEAHSPLEDSLYQRSQLGLNHNSSRTTIQSKLVLSHSNPQTLKPEGQASDGGIYIDDRDSYCFQAAAEGYSEARGITAGGRSSHNNSHWPSWVRANDGTKTLATPGLLRCSSAVEDVAEHGYGTFSIDSGVHQITNNENWNGNDHKADPKTWAQPFECHYFDPSLQESFPPSSSQTSTPPESSIIPTCTTLRPFEPTGRVFPNTRSKEGLPSNSHHLLNSPEMTNLQVTETSNFNQAACTTLKEEPNITRGEKSIHAETGKHLNNASQSPTQSPRMTRSSVASRRAHATPKKIKVLSSQNLSSGTADLQADPPSDDAASILLSLSRNEPSKHGMALRRGRGGVSRSEQPLSATLSSEKPHLSPTTSNKRYRTRSQIHEENVVTSNSPEAPPMELNSLLGARDHRSAQSS</sequence>
<accession>A0AAV0AIE2</accession>
<evidence type="ECO:0000313" key="3">
    <source>
        <dbReference type="Proteomes" id="UP001153365"/>
    </source>
</evidence>
<protein>
    <submittedName>
        <fullName evidence="2">Expressed protein</fullName>
    </submittedName>
</protein>
<feature type="compositionally biased region" description="Polar residues" evidence="1">
    <location>
        <begin position="355"/>
        <end position="365"/>
    </location>
</feature>
<feature type="compositionally biased region" description="Basic residues" evidence="1">
    <location>
        <begin position="343"/>
        <end position="353"/>
    </location>
</feature>
<feature type="region of interest" description="Disordered" evidence="1">
    <location>
        <begin position="1"/>
        <end position="28"/>
    </location>
</feature>
<feature type="compositionally biased region" description="Low complexity" evidence="1">
    <location>
        <begin position="374"/>
        <end position="384"/>
    </location>
</feature>
<dbReference type="AlphaFoldDB" id="A0AAV0AIE2"/>
<name>A0AAV0AIE2_PHAPC</name>
<organism evidence="2 3">
    <name type="scientific">Phakopsora pachyrhizi</name>
    <name type="common">Asian soybean rust disease fungus</name>
    <dbReference type="NCBI Taxonomy" id="170000"/>
    <lineage>
        <taxon>Eukaryota</taxon>
        <taxon>Fungi</taxon>
        <taxon>Dikarya</taxon>
        <taxon>Basidiomycota</taxon>
        <taxon>Pucciniomycotina</taxon>
        <taxon>Pucciniomycetes</taxon>
        <taxon>Pucciniales</taxon>
        <taxon>Phakopsoraceae</taxon>
        <taxon>Phakopsora</taxon>
    </lineage>
</organism>
<feature type="compositionally biased region" description="Polar residues" evidence="1">
    <location>
        <begin position="321"/>
        <end position="341"/>
    </location>
</feature>